<name>F4FZY0_METCR</name>
<sequence length="256" mass="28380">MIRCPRCGYENPDEVNFCERCRYPLSSNLTVSTKCPRCGYENAPNAEVCERCRYPLRVSSFKVENEEKPSKEPYLRVKDGALYLTIGVFFLILSMPSINFVIQNVLSFVSVIFLGLGTGSYSLGFRLLGEKGFKGPSISSFLLLPGFLLLLSGIGVVELNVTKLNLSDLSRNPLAVALIDLGFLLFLIGGIGITVGVYRLSKILNRQGLRLGSIVSLVGFVSFILFPELGFLLIGGQFLIFLELRTILNEMERKVT</sequence>
<accession>F4FZY0</accession>
<feature type="transmembrane region" description="Helical" evidence="4">
    <location>
        <begin position="174"/>
        <end position="197"/>
    </location>
</feature>
<evidence type="ECO:0000256" key="3">
    <source>
        <dbReference type="ARBA" id="ARBA00022833"/>
    </source>
</evidence>
<feature type="transmembrane region" description="Helical" evidence="4">
    <location>
        <begin position="209"/>
        <end position="225"/>
    </location>
</feature>
<feature type="transmembrane region" description="Helical" evidence="4">
    <location>
        <begin position="81"/>
        <end position="102"/>
    </location>
</feature>
<dbReference type="PATRIC" id="fig|1006006.8.peg.1641"/>
<keyword evidence="7" id="KW-1185">Reference proteome</keyword>
<feature type="transmembrane region" description="Helical" evidence="4">
    <location>
        <begin position="141"/>
        <end position="162"/>
    </location>
</feature>
<dbReference type="AlphaFoldDB" id="F4FZY0"/>
<keyword evidence="1" id="KW-0479">Metal-binding</keyword>
<dbReference type="OrthoDB" id="78092at2157"/>
<evidence type="ECO:0000256" key="1">
    <source>
        <dbReference type="ARBA" id="ARBA00022723"/>
    </source>
</evidence>
<keyword evidence="4" id="KW-1133">Transmembrane helix</keyword>
<dbReference type="SMART" id="SM00547">
    <property type="entry name" value="ZnF_RBZ"/>
    <property type="match status" value="2"/>
</dbReference>
<reference evidence="6 7" key="1">
    <citation type="journal article" date="2011" name="J. Bacteriol.">
        <title>Complete genome sequence of Metallosphaera cuprina, a metal sulfide-oxidizing archaeon from a hot spring.</title>
        <authorList>
            <person name="Liu L.J."/>
            <person name="You X.Y."/>
            <person name="Zheng H."/>
            <person name="Wang S."/>
            <person name="Jiang C.Y."/>
            <person name="Liu S.J."/>
        </authorList>
    </citation>
    <scope>NUCLEOTIDE SEQUENCE [LARGE SCALE GENOMIC DNA]</scope>
    <source>
        <strain evidence="6 7">Ar-4</strain>
    </source>
</reference>
<dbReference type="HOGENOM" id="CLU_1076117_0_0_2"/>
<evidence type="ECO:0000313" key="7">
    <source>
        <dbReference type="Proteomes" id="UP000007812"/>
    </source>
</evidence>
<proteinExistence type="predicted"/>
<dbReference type="Proteomes" id="UP000007812">
    <property type="component" value="Chromosome"/>
</dbReference>
<feature type="domain" description="RanBP2-type" evidence="5">
    <location>
        <begin position="4"/>
        <end position="24"/>
    </location>
</feature>
<keyword evidence="4" id="KW-0812">Transmembrane</keyword>
<feature type="transmembrane region" description="Helical" evidence="4">
    <location>
        <begin position="108"/>
        <end position="129"/>
    </location>
</feature>
<evidence type="ECO:0000259" key="5">
    <source>
        <dbReference type="SMART" id="SM00547"/>
    </source>
</evidence>
<dbReference type="InterPro" id="IPR025874">
    <property type="entry name" value="DZR"/>
</dbReference>
<keyword evidence="4" id="KW-0472">Membrane</keyword>
<organism evidence="6 7">
    <name type="scientific">Metallosphaera cuprina (strain Ar-4)</name>
    <dbReference type="NCBI Taxonomy" id="1006006"/>
    <lineage>
        <taxon>Archaea</taxon>
        <taxon>Thermoproteota</taxon>
        <taxon>Thermoprotei</taxon>
        <taxon>Sulfolobales</taxon>
        <taxon>Sulfolobaceae</taxon>
        <taxon>Metallosphaera</taxon>
    </lineage>
</organism>
<dbReference type="GeneID" id="10493828"/>
<dbReference type="eggNOG" id="arCOG01917">
    <property type="taxonomic scope" value="Archaea"/>
</dbReference>
<dbReference type="InterPro" id="IPR001876">
    <property type="entry name" value="Znf_RanBP2"/>
</dbReference>
<feature type="domain" description="RanBP2-type" evidence="5">
    <location>
        <begin position="31"/>
        <end position="55"/>
    </location>
</feature>
<dbReference type="Pfam" id="PF12773">
    <property type="entry name" value="DZR"/>
    <property type="match status" value="1"/>
</dbReference>
<dbReference type="KEGG" id="mcn:Mcup_1639"/>
<dbReference type="eggNOG" id="arCOG03768">
    <property type="taxonomic scope" value="Archaea"/>
</dbReference>
<keyword evidence="3" id="KW-0862">Zinc</keyword>
<evidence type="ECO:0000256" key="2">
    <source>
        <dbReference type="ARBA" id="ARBA00022771"/>
    </source>
</evidence>
<dbReference type="EMBL" id="CP002656">
    <property type="protein sequence ID" value="AEB95742.1"/>
    <property type="molecule type" value="Genomic_DNA"/>
</dbReference>
<evidence type="ECO:0000256" key="4">
    <source>
        <dbReference type="SAM" id="Phobius"/>
    </source>
</evidence>
<dbReference type="RefSeq" id="WP_013738240.1">
    <property type="nucleotide sequence ID" value="NC_015435.1"/>
</dbReference>
<keyword evidence="2" id="KW-0863">Zinc-finger</keyword>
<evidence type="ECO:0000313" key="6">
    <source>
        <dbReference type="EMBL" id="AEB95742.1"/>
    </source>
</evidence>
<gene>
    <name evidence="6" type="ordered locus">Mcup_1639</name>
</gene>
<dbReference type="GO" id="GO:0008270">
    <property type="term" value="F:zinc ion binding"/>
    <property type="evidence" value="ECO:0007669"/>
    <property type="project" value="UniProtKB-KW"/>
</dbReference>
<protein>
    <submittedName>
        <fullName evidence="6">Zinc finger, RanBP2-type</fullName>
    </submittedName>
</protein>